<dbReference type="Gene3D" id="3.10.20.90">
    <property type="entry name" value="Phosphatidylinositol 3-kinase Catalytic Subunit, Chain A, domain 1"/>
    <property type="match status" value="1"/>
</dbReference>
<evidence type="ECO:0000313" key="2">
    <source>
        <dbReference type="EMBL" id="CAG2225681.1"/>
    </source>
</evidence>
<protein>
    <recommendedName>
        <fullName evidence="1">Ubiquitin-like domain-containing protein</fullName>
    </recommendedName>
</protein>
<gene>
    <name evidence="2" type="ORF">MEDL_38856</name>
</gene>
<dbReference type="AlphaFoldDB" id="A0A8S3T5G6"/>
<dbReference type="GO" id="GO:2000058">
    <property type="term" value="P:regulation of ubiquitin-dependent protein catabolic process"/>
    <property type="evidence" value="ECO:0007669"/>
    <property type="project" value="TreeGrafter"/>
</dbReference>
<sequence length="312" mass="35458">MFTEDWRVNKTSLVFICSAVSFWKSLLDSSTYMTNNIVLCNPLEKNMMAENYTKELNQKNVREKLNSEKIKLWLPPYTTESDEKGDIPKDLVDRFSKDLKLPEDEITEIFESLRVHAIQKLQERNKFQESGLATIKVKISGQKSKEETKHSLTSVEISLDSKGQDFRKTISDRIGIPQDQLKIICQGKVVGNDTTLKEQNVKNSSQVLVLCLSVSESEAAKQQLEITKFMSTKKAAELLSTQAGKDDDDFEIQIADQSGRPLQLPAEEKKALTLAMNLHTKKLINETLYVGHQLYVSYLFKALSLAMTINEK</sequence>
<dbReference type="Pfam" id="PF26285">
    <property type="entry name" value="SASH1_Homeodomain"/>
    <property type="match status" value="1"/>
</dbReference>
<proteinExistence type="predicted"/>
<dbReference type="EMBL" id="CAJPWZ010001856">
    <property type="protein sequence ID" value="CAG2225681.1"/>
    <property type="molecule type" value="Genomic_DNA"/>
</dbReference>
<reference evidence="2" key="1">
    <citation type="submission" date="2021-03" db="EMBL/GenBank/DDBJ databases">
        <authorList>
            <person name="Bekaert M."/>
        </authorList>
    </citation>
    <scope>NUCLEOTIDE SEQUENCE</scope>
</reference>
<organism evidence="2 3">
    <name type="scientific">Mytilus edulis</name>
    <name type="common">Blue mussel</name>
    <dbReference type="NCBI Taxonomy" id="6550"/>
    <lineage>
        <taxon>Eukaryota</taxon>
        <taxon>Metazoa</taxon>
        <taxon>Spiralia</taxon>
        <taxon>Lophotrochozoa</taxon>
        <taxon>Mollusca</taxon>
        <taxon>Bivalvia</taxon>
        <taxon>Autobranchia</taxon>
        <taxon>Pteriomorphia</taxon>
        <taxon>Mytilida</taxon>
        <taxon>Mytiloidea</taxon>
        <taxon>Mytilidae</taxon>
        <taxon>Mytilinae</taxon>
        <taxon>Mytilus</taxon>
    </lineage>
</organism>
<dbReference type="Pfam" id="PF18037">
    <property type="entry name" value="Ubiquitin_5"/>
    <property type="match status" value="1"/>
</dbReference>
<dbReference type="PANTHER" id="PTHR12948:SF3">
    <property type="entry name" value="NEDD8 ULTIMATE BUSTER 1"/>
    <property type="match status" value="1"/>
</dbReference>
<dbReference type="InterPro" id="IPR039749">
    <property type="entry name" value="NUB1"/>
</dbReference>
<evidence type="ECO:0000259" key="1">
    <source>
        <dbReference type="PROSITE" id="PS50053"/>
    </source>
</evidence>
<dbReference type="CDD" id="cd17062">
    <property type="entry name" value="Ubl_NUB1"/>
    <property type="match status" value="1"/>
</dbReference>
<comment type="caution">
    <text evidence="2">The sequence shown here is derived from an EMBL/GenBank/DDBJ whole genome shotgun (WGS) entry which is preliminary data.</text>
</comment>
<dbReference type="PROSITE" id="PS50053">
    <property type="entry name" value="UBIQUITIN_2"/>
    <property type="match status" value="1"/>
</dbReference>
<dbReference type="PANTHER" id="PTHR12948">
    <property type="entry name" value="NEDD8 ULTIMATE BUSTER-1 BS4 PROTEIN"/>
    <property type="match status" value="1"/>
</dbReference>
<dbReference type="InterPro" id="IPR058666">
    <property type="entry name" value="SASH1/NUB1_homeodomain"/>
</dbReference>
<dbReference type="SMART" id="SM00213">
    <property type="entry name" value="UBQ"/>
    <property type="match status" value="1"/>
</dbReference>
<feature type="domain" description="Ubiquitin-like" evidence="1">
    <location>
        <begin position="133"/>
        <end position="210"/>
    </location>
</feature>
<dbReference type="InterPro" id="IPR000626">
    <property type="entry name" value="Ubiquitin-like_dom"/>
</dbReference>
<dbReference type="InterPro" id="IPR041207">
    <property type="entry name" value="NUB1_ubiquitin-like_dom"/>
</dbReference>
<accession>A0A8S3T5G6</accession>
<dbReference type="SUPFAM" id="SSF54236">
    <property type="entry name" value="Ubiquitin-like"/>
    <property type="match status" value="1"/>
</dbReference>
<keyword evidence="3" id="KW-1185">Reference proteome</keyword>
<evidence type="ECO:0000313" key="3">
    <source>
        <dbReference type="Proteomes" id="UP000683360"/>
    </source>
</evidence>
<name>A0A8S3T5G6_MYTED</name>
<dbReference type="OrthoDB" id="434245at2759"/>
<dbReference type="InterPro" id="IPR029071">
    <property type="entry name" value="Ubiquitin-like_domsf"/>
</dbReference>
<dbReference type="Proteomes" id="UP000683360">
    <property type="component" value="Unassembled WGS sequence"/>
</dbReference>